<organism evidence="1">
    <name type="scientific">Podoviridae sp. ctwFJ1</name>
    <dbReference type="NCBI Taxonomy" id="2826586"/>
    <lineage>
        <taxon>Viruses</taxon>
        <taxon>Duplodnaviria</taxon>
        <taxon>Heunggongvirae</taxon>
        <taxon>Uroviricota</taxon>
        <taxon>Caudoviricetes</taxon>
    </lineage>
</organism>
<accession>A0A8S5NM50</accession>
<reference evidence="1" key="1">
    <citation type="journal article" date="2021" name="Proc. Natl. Acad. Sci. U.S.A.">
        <title>A Catalog of Tens of Thousands of Viruses from Human Metagenomes Reveals Hidden Associations with Chronic Diseases.</title>
        <authorList>
            <person name="Tisza M.J."/>
            <person name="Buck C.B."/>
        </authorList>
    </citation>
    <scope>NUCLEOTIDE SEQUENCE</scope>
    <source>
        <strain evidence="1">CtwFJ1</strain>
    </source>
</reference>
<name>A0A8S5NM50_9CAUD</name>
<protein>
    <submittedName>
        <fullName evidence="1">Uncharacterized protein</fullName>
    </submittedName>
</protein>
<sequence>MVDPRSTYSYITDLDDRSRKIILEEGLPKGWKPDKIVQDAMKSY</sequence>
<proteinExistence type="predicted"/>
<dbReference type="EMBL" id="BK015205">
    <property type="protein sequence ID" value="DAD95885.1"/>
    <property type="molecule type" value="Genomic_DNA"/>
</dbReference>
<evidence type="ECO:0000313" key="1">
    <source>
        <dbReference type="EMBL" id="DAD95885.1"/>
    </source>
</evidence>